<proteinExistence type="predicted"/>
<dbReference type="PANTHER" id="PTHR42718">
    <property type="entry name" value="MAJOR FACILITATOR SUPERFAMILY MULTIDRUG TRANSPORTER MFSC"/>
    <property type="match status" value="1"/>
</dbReference>
<dbReference type="PANTHER" id="PTHR42718:SF46">
    <property type="entry name" value="BLR6921 PROTEIN"/>
    <property type="match status" value="1"/>
</dbReference>
<dbReference type="Proteomes" id="UP000199064">
    <property type="component" value="Unassembled WGS sequence"/>
</dbReference>
<dbReference type="GO" id="GO:0005886">
    <property type="term" value="C:plasma membrane"/>
    <property type="evidence" value="ECO:0007669"/>
    <property type="project" value="UniProtKB-SubCell"/>
</dbReference>
<comment type="subcellular location">
    <subcellularLocation>
        <location evidence="1">Cell membrane</location>
        <topology evidence="1">Multi-pass membrane protein</topology>
    </subcellularLocation>
</comment>
<dbReference type="SUPFAM" id="SSF103473">
    <property type="entry name" value="MFS general substrate transporter"/>
    <property type="match status" value="1"/>
</dbReference>
<feature type="transmembrane region" description="Helical" evidence="7">
    <location>
        <begin position="12"/>
        <end position="32"/>
    </location>
</feature>
<evidence type="ECO:0000256" key="1">
    <source>
        <dbReference type="ARBA" id="ARBA00004651"/>
    </source>
</evidence>
<dbReference type="Pfam" id="PF07690">
    <property type="entry name" value="MFS_1"/>
    <property type="match status" value="1"/>
</dbReference>
<gene>
    <name evidence="9" type="ORF">SAMN05216452_1913</name>
</gene>
<dbReference type="RefSeq" id="WP_090328539.1">
    <property type="nucleotide sequence ID" value="NZ_FNSL01000001.1"/>
</dbReference>
<feature type="transmembrane region" description="Helical" evidence="7">
    <location>
        <begin position="360"/>
        <end position="388"/>
    </location>
</feature>
<evidence type="ECO:0000259" key="8">
    <source>
        <dbReference type="PROSITE" id="PS50850"/>
    </source>
</evidence>
<evidence type="ECO:0000313" key="10">
    <source>
        <dbReference type="Proteomes" id="UP000199064"/>
    </source>
</evidence>
<feature type="transmembrane region" description="Helical" evidence="7">
    <location>
        <begin position="308"/>
        <end position="328"/>
    </location>
</feature>
<dbReference type="InterPro" id="IPR020846">
    <property type="entry name" value="MFS_dom"/>
</dbReference>
<feature type="transmembrane region" description="Helical" evidence="7">
    <location>
        <begin position="230"/>
        <end position="250"/>
    </location>
</feature>
<feature type="transmembrane region" description="Helical" evidence="7">
    <location>
        <begin position="52"/>
        <end position="73"/>
    </location>
</feature>
<dbReference type="PROSITE" id="PS50850">
    <property type="entry name" value="MFS"/>
    <property type="match status" value="1"/>
</dbReference>
<feature type="domain" description="Major facilitator superfamily (MFS) profile" evidence="8">
    <location>
        <begin position="19"/>
        <end position="455"/>
    </location>
</feature>
<dbReference type="NCBIfam" id="TIGR00711">
    <property type="entry name" value="efflux_EmrB"/>
    <property type="match status" value="1"/>
</dbReference>
<feature type="transmembrane region" description="Helical" evidence="7">
    <location>
        <begin position="85"/>
        <end position="104"/>
    </location>
</feature>
<evidence type="ECO:0000256" key="2">
    <source>
        <dbReference type="ARBA" id="ARBA00022448"/>
    </source>
</evidence>
<feature type="transmembrane region" description="Helical" evidence="7">
    <location>
        <begin position="270"/>
        <end position="296"/>
    </location>
</feature>
<feature type="transmembrane region" description="Helical" evidence="7">
    <location>
        <begin position="204"/>
        <end position="224"/>
    </location>
</feature>
<evidence type="ECO:0000256" key="7">
    <source>
        <dbReference type="SAM" id="Phobius"/>
    </source>
</evidence>
<dbReference type="Gene3D" id="1.20.1250.20">
    <property type="entry name" value="MFS general substrate transporter like domains"/>
    <property type="match status" value="2"/>
</dbReference>
<evidence type="ECO:0000256" key="4">
    <source>
        <dbReference type="ARBA" id="ARBA00022692"/>
    </source>
</evidence>
<feature type="transmembrane region" description="Helical" evidence="7">
    <location>
        <begin position="429"/>
        <end position="449"/>
    </location>
</feature>
<evidence type="ECO:0000256" key="6">
    <source>
        <dbReference type="ARBA" id="ARBA00023136"/>
    </source>
</evidence>
<keyword evidence="6 7" id="KW-0472">Membrane</keyword>
<keyword evidence="2" id="KW-0813">Transport</keyword>
<reference evidence="10" key="1">
    <citation type="submission" date="2016-10" db="EMBL/GenBank/DDBJ databases">
        <authorList>
            <person name="Varghese N."/>
            <person name="Submissions S."/>
        </authorList>
    </citation>
    <scope>NUCLEOTIDE SEQUENCE [LARGE SCALE GENOMIC DNA]</scope>
    <source>
        <strain evidence="10">ES.061</strain>
    </source>
</reference>
<dbReference type="InterPro" id="IPR004638">
    <property type="entry name" value="EmrB-like"/>
</dbReference>
<feature type="transmembrane region" description="Helical" evidence="7">
    <location>
        <begin position="143"/>
        <end position="161"/>
    </location>
</feature>
<feature type="transmembrane region" description="Helical" evidence="7">
    <location>
        <begin position="335"/>
        <end position="354"/>
    </location>
</feature>
<protein>
    <submittedName>
        <fullName evidence="9">Drug resistance transporter, EmrB/QacA subfamily</fullName>
    </submittedName>
</protein>
<evidence type="ECO:0000313" key="9">
    <source>
        <dbReference type="EMBL" id="SEB52799.1"/>
    </source>
</evidence>
<organism evidence="9 10">
    <name type="scientific">Nitratireductor aquibiodomus</name>
    <dbReference type="NCBI Taxonomy" id="204799"/>
    <lineage>
        <taxon>Bacteria</taxon>
        <taxon>Pseudomonadati</taxon>
        <taxon>Pseudomonadota</taxon>
        <taxon>Alphaproteobacteria</taxon>
        <taxon>Hyphomicrobiales</taxon>
        <taxon>Phyllobacteriaceae</taxon>
        <taxon>Nitratireductor</taxon>
    </lineage>
</organism>
<feature type="transmembrane region" description="Helical" evidence="7">
    <location>
        <begin position="173"/>
        <end position="192"/>
    </location>
</feature>
<keyword evidence="10" id="KW-1185">Reference proteome</keyword>
<accession>A0A1H4K2L3</accession>
<keyword evidence="5 7" id="KW-1133">Transmembrane helix</keyword>
<keyword evidence="3" id="KW-1003">Cell membrane</keyword>
<evidence type="ECO:0000256" key="5">
    <source>
        <dbReference type="ARBA" id="ARBA00022989"/>
    </source>
</evidence>
<evidence type="ECO:0000256" key="3">
    <source>
        <dbReference type="ARBA" id="ARBA00022475"/>
    </source>
</evidence>
<dbReference type="InterPro" id="IPR036259">
    <property type="entry name" value="MFS_trans_sf"/>
</dbReference>
<sequence length="464" mass="47666">MSTDRKTPPPAIPARIWKIAAVTGVGAFMAMLDSTVVNLALETIREDLTTTLPLIQWIATGYLVALAISLPAAAWLGNRFGYGRLWAFGLAGFTGASVLCAIAPGPWSLIAARFLQGLAGGLMVPAGQAIIGATAGPRQLGRIIGALGLVVALGPAVGPAIGGLLLDHASWRWLFWINVPVGVAALLLAKGLVPAGDRDETRRLDIAGLLLLGAGLPLFLYGATEFGAEGLTRTNLVCVIAGLVLVAGFVANATRAQPPLIDLALLRRPVFATATLTTGLTGANMYGGLLLLPLYLQVIAARDTVETGFLLLAMGLGSALALPVGGALTDRFGAGRVTLVGALALLLSTLPFLLPTPLPALWLAPLLVVRGIGMALGQMPAMTAAYAAAHKEEMGDAATLVNIVQRVGGAIGAVLIVVLLAHADGAGGYFNAFVTLSIISALTMLLALVMMRLTARDQHEATAG</sequence>
<dbReference type="EMBL" id="FNSL01000001">
    <property type="protein sequence ID" value="SEB52799.1"/>
    <property type="molecule type" value="Genomic_DNA"/>
</dbReference>
<dbReference type="PRINTS" id="PR01036">
    <property type="entry name" value="TCRTETB"/>
</dbReference>
<feature type="transmembrane region" description="Helical" evidence="7">
    <location>
        <begin position="400"/>
        <end position="423"/>
    </location>
</feature>
<keyword evidence="4 7" id="KW-0812">Transmembrane</keyword>
<dbReference type="AlphaFoldDB" id="A0A1H4K2L3"/>
<dbReference type="GO" id="GO:0022857">
    <property type="term" value="F:transmembrane transporter activity"/>
    <property type="evidence" value="ECO:0007669"/>
    <property type="project" value="InterPro"/>
</dbReference>
<dbReference type="InterPro" id="IPR011701">
    <property type="entry name" value="MFS"/>
</dbReference>
<name>A0A1H4K2L3_9HYPH</name>